<organism evidence="2 3">
    <name type="scientific">Novosphingobium resinovorum</name>
    <dbReference type="NCBI Taxonomy" id="158500"/>
    <lineage>
        <taxon>Bacteria</taxon>
        <taxon>Pseudomonadati</taxon>
        <taxon>Pseudomonadota</taxon>
        <taxon>Alphaproteobacteria</taxon>
        <taxon>Sphingomonadales</taxon>
        <taxon>Sphingomonadaceae</taxon>
        <taxon>Novosphingobium</taxon>
    </lineage>
</organism>
<sequence>MIIQDDIKFHTPADVGHQWAETYWLGFYVPEENIYGWIYMVFRAGSGAMTCDVEFINRKSANMYDALYVDIQNHLKIPENLENFSLANGLTFSARSPEQYRVDYIGVDDTEIHLDFQGIHQPYDIHDPEIDPMARKTSAEAVEHSGFGSAYASHFDLTMRAQGKIKIRGKSYDVDCLATNDHSWGPRPERGMRMMGYMNAHFGTDYVVQTIWEFDAGRPDGEQHVFKHGYAIVDGKLRGGIAASLKVTHGGIYPQLIELSFTDVEEQLHILKGTPLAYCNWVPYGCCPTGHSMIAWETDDRTGGIGTLMEAYPLDTVTGGYLHDDITKTSAP</sequence>
<accession>A0A031JR82</accession>
<dbReference type="Pfam" id="PF23213">
    <property type="entry name" value="DUF7065"/>
    <property type="match status" value="1"/>
</dbReference>
<feature type="domain" description="DUF7065" evidence="1">
    <location>
        <begin position="143"/>
        <end position="187"/>
    </location>
</feature>
<dbReference type="PATRIC" id="fig|158500.4.peg.4132"/>
<dbReference type="EMBL" id="JFYZ01000027">
    <property type="protein sequence ID" value="EZP79303.1"/>
    <property type="molecule type" value="Genomic_DNA"/>
</dbReference>
<dbReference type="AlphaFoldDB" id="A0A031JR82"/>
<gene>
    <name evidence="2" type="ORF">BV97_04066</name>
</gene>
<dbReference type="eggNOG" id="ENOG502Z9BX">
    <property type="taxonomic scope" value="Bacteria"/>
</dbReference>
<name>A0A031JR82_9SPHN</name>
<reference evidence="2 3" key="1">
    <citation type="submission" date="2014-03" db="EMBL/GenBank/DDBJ databases">
        <title>Whole genome sequence of Novosphingobium resinovorum KF1.</title>
        <authorList>
            <person name="Gan H.M."/>
            <person name="Gan H.Y."/>
            <person name="Chew T.H."/>
            <person name="Savka M.A."/>
        </authorList>
    </citation>
    <scope>NUCLEOTIDE SEQUENCE [LARGE SCALE GENOMIC DNA]</scope>
    <source>
        <strain evidence="2 3">KF1</strain>
    </source>
</reference>
<evidence type="ECO:0000313" key="2">
    <source>
        <dbReference type="EMBL" id="EZP79303.1"/>
    </source>
</evidence>
<dbReference type="Proteomes" id="UP000024329">
    <property type="component" value="Unassembled WGS sequence"/>
</dbReference>
<protein>
    <recommendedName>
        <fullName evidence="1">DUF7065 domain-containing protein</fullName>
    </recommendedName>
</protein>
<evidence type="ECO:0000259" key="1">
    <source>
        <dbReference type="Pfam" id="PF23213"/>
    </source>
</evidence>
<dbReference type="RefSeq" id="WP_051587034.1">
    <property type="nucleotide sequence ID" value="NZ_JFYZ01000027.1"/>
</dbReference>
<evidence type="ECO:0000313" key="3">
    <source>
        <dbReference type="Proteomes" id="UP000024329"/>
    </source>
</evidence>
<comment type="caution">
    <text evidence="2">The sequence shown here is derived from an EMBL/GenBank/DDBJ whole genome shotgun (WGS) entry which is preliminary data.</text>
</comment>
<proteinExistence type="predicted"/>
<dbReference type="InterPro" id="IPR055493">
    <property type="entry name" value="DUF7065"/>
</dbReference>